<evidence type="ECO:0000259" key="9">
    <source>
        <dbReference type="PROSITE" id="PS50908"/>
    </source>
</evidence>
<evidence type="ECO:0000259" key="8">
    <source>
        <dbReference type="PROSITE" id="PS50089"/>
    </source>
</evidence>
<dbReference type="InterPro" id="IPR016135">
    <property type="entry name" value="UBQ-conjugating_enzyme/RWD"/>
</dbReference>
<dbReference type="Pfam" id="PF05773">
    <property type="entry name" value="RWD"/>
    <property type="match status" value="1"/>
</dbReference>
<keyword evidence="2" id="KW-0479">Metal-binding</keyword>
<dbReference type="SUPFAM" id="SSF54495">
    <property type="entry name" value="UBC-like"/>
    <property type="match status" value="1"/>
</dbReference>
<dbReference type="AlphaFoldDB" id="A0A433CX10"/>
<keyword evidence="6" id="KW-0862">Zinc</keyword>
<dbReference type="InterPro" id="IPR013083">
    <property type="entry name" value="Znf_RING/FYVE/PHD"/>
</dbReference>
<dbReference type="SUPFAM" id="SSF57850">
    <property type="entry name" value="RING/U-box"/>
    <property type="match status" value="2"/>
</dbReference>
<evidence type="ECO:0000256" key="6">
    <source>
        <dbReference type="ARBA" id="ARBA00022833"/>
    </source>
</evidence>
<name>A0A433CX10_9FUNG</name>
<keyword evidence="12" id="KW-1185">Reference proteome</keyword>
<dbReference type="GO" id="GO:0008270">
    <property type="term" value="F:zinc ion binding"/>
    <property type="evidence" value="ECO:0007669"/>
    <property type="project" value="UniProtKB-KW"/>
</dbReference>
<evidence type="ECO:0008006" key="13">
    <source>
        <dbReference type="Google" id="ProtNLM"/>
    </source>
</evidence>
<dbReference type="OrthoDB" id="1431934at2759"/>
<evidence type="ECO:0000256" key="5">
    <source>
        <dbReference type="ARBA" id="ARBA00022786"/>
    </source>
</evidence>
<feature type="domain" description="RING-type" evidence="8">
    <location>
        <begin position="231"/>
        <end position="279"/>
    </location>
</feature>
<evidence type="ECO:0000256" key="1">
    <source>
        <dbReference type="ARBA" id="ARBA00022679"/>
    </source>
</evidence>
<protein>
    <recommendedName>
        <fullName evidence="13">RWD domain-containing protein</fullName>
    </recommendedName>
</protein>
<dbReference type="PROSITE" id="PS51873">
    <property type="entry name" value="TRIAD"/>
    <property type="match status" value="1"/>
</dbReference>
<feature type="domain" description="RWD" evidence="9">
    <location>
        <begin position="5"/>
        <end position="127"/>
    </location>
</feature>
<dbReference type="PROSITE" id="PS50089">
    <property type="entry name" value="ZF_RING_2"/>
    <property type="match status" value="1"/>
</dbReference>
<dbReference type="EMBL" id="RBNI01011620">
    <property type="protein sequence ID" value="RUP43124.1"/>
    <property type="molecule type" value="Genomic_DNA"/>
</dbReference>
<dbReference type="Pfam" id="PF22191">
    <property type="entry name" value="IBR_1"/>
    <property type="match status" value="1"/>
</dbReference>
<sequence>MVMEDELEVLRNIYDIDFSISNTFPPRYGIVVSAIPDMKDKDTGNWEVPSAGNSDASQLQVLFEPPDGYPSVAIIVRIASLYAPPKVSEQLKSLESLLNERARELAEFEEMAMYEVAETARAWLWEQTKDIGGGQDDRIWIGELLNEAFDWDTRSISPSGIVTHQMKTERKVMLRVREEYSVDVTVSQARKWLRSSLWDVRKAVDGIKKELSTNRQQAHSCCYDEAKTYTCGVCFDDLEEDGRIVFAPCNHVVCIGCFIQFITIKINEKQVWNIRCPGDAKCCVFVDPITIGWLLSKDLSEKYSLWFRQSFVELQQRPNSTRRYFWCSNHKCQNALSIKSHSAKSSMPGPKIPVVLHCVGCNMTECHECNQVGGHWPATCEDVKMYQTVSQRVNIAPPKKIDDELQTKRCPKCRIMITKNGGCPHMHCTSCGFDFCWQCGTYWFDPQHSSVYPFKCTGEDKDGRMAAIEMTNFLFDDTADNWPAQLKRLVISHEAEAKREFSAWALAKNSAFTTNLTNNLLRSNIGALLTQIHYILKHVCMFLFTRHQRRTPAVNRVFEITHRFDAQLTSLEILREMASRLGRGDRRGSLRASATDMTMEHRFQEVKRERSQVIANIKLLTVAMGAVECRS</sequence>
<evidence type="ECO:0000256" key="4">
    <source>
        <dbReference type="ARBA" id="ARBA00022771"/>
    </source>
</evidence>
<keyword evidence="3" id="KW-0677">Repeat</keyword>
<dbReference type="PANTHER" id="PTHR11685">
    <property type="entry name" value="RBR FAMILY RING FINGER AND IBR DOMAIN-CONTAINING"/>
    <property type="match status" value="1"/>
</dbReference>
<dbReference type="InterPro" id="IPR044066">
    <property type="entry name" value="TRIAD_supradom"/>
</dbReference>
<dbReference type="InterPro" id="IPR001841">
    <property type="entry name" value="Znf_RING"/>
</dbReference>
<dbReference type="Gene3D" id="3.30.40.10">
    <property type="entry name" value="Zinc/RING finger domain, C3HC4 (zinc finger)"/>
    <property type="match status" value="1"/>
</dbReference>
<accession>A0A433CX10</accession>
<dbReference type="CDD" id="cd20335">
    <property type="entry name" value="BRcat_RBR"/>
    <property type="match status" value="1"/>
</dbReference>
<reference evidence="11 12" key="1">
    <citation type="journal article" date="2018" name="New Phytol.">
        <title>Phylogenomics of Endogonaceae and evolution of mycorrhizas within Mucoromycota.</title>
        <authorList>
            <person name="Chang Y."/>
            <person name="Desiro A."/>
            <person name="Na H."/>
            <person name="Sandor L."/>
            <person name="Lipzen A."/>
            <person name="Clum A."/>
            <person name="Barry K."/>
            <person name="Grigoriev I.V."/>
            <person name="Martin F.M."/>
            <person name="Stajich J.E."/>
            <person name="Smith M.E."/>
            <person name="Bonito G."/>
            <person name="Spatafora J.W."/>
        </authorList>
    </citation>
    <scope>NUCLEOTIDE SEQUENCE [LARGE SCALE GENOMIC DNA]</scope>
    <source>
        <strain evidence="11 12">GMNB39</strain>
    </source>
</reference>
<comment type="caution">
    <text evidence="11">The sequence shown here is derived from an EMBL/GenBank/DDBJ whole genome shotgun (WGS) entry which is preliminary data.</text>
</comment>
<keyword evidence="1" id="KW-0808">Transferase</keyword>
<evidence type="ECO:0000256" key="3">
    <source>
        <dbReference type="ARBA" id="ARBA00022737"/>
    </source>
</evidence>
<evidence type="ECO:0000313" key="12">
    <source>
        <dbReference type="Proteomes" id="UP000268093"/>
    </source>
</evidence>
<dbReference type="SMART" id="SM00184">
    <property type="entry name" value="RING"/>
    <property type="match status" value="1"/>
</dbReference>
<feature type="domain" description="RING-type" evidence="10">
    <location>
        <begin position="227"/>
        <end position="460"/>
    </location>
</feature>
<dbReference type="InterPro" id="IPR031127">
    <property type="entry name" value="E3_UB_ligase_RBR"/>
</dbReference>
<evidence type="ECO:0000259" key="10">
    <source>
        <dbReference type="PROSITE" id="PS51873"/>
    </source>
</evidence>
<dbReference type="PROSITE" id="PS50908">
    <property type="entry name" value="RWD"/>
    <property type="match status" value="1"/>
</dbReference>
<dbReference type="Proteomes" id="UP000268093">
    <property type="component" value="Unassembled WGS sequence"/>
</dbReference>
<evidence type="ECO:0000313" key="11">
    <source>
        <dbReference type="EMBL" id="RUP43124.1"/>
    </source>
</evidence>
<keyword evidence="5" id="KW-0833">Ubl conjugation pathway</keyword>
<evidence type="ECO:0000256" key="2">
    <source>
        <dbReference type="ARBA" id="ARBA00022723"/>
    </source>
</evidence>
<dbReference type="CDD" id="cd20336">
    <property type="entry name" value="Rcat_RBR"/>
    <property type="match status" value="1"/>
</dbReference>
<dbReference type="Gene3D" id="1.20.120.1750">
    <property type="match status" value="1"/>
</dbReference>
<organism evidence="11 12">
    <name type="scientific">Jimgerdemannia flammicorona</name>
    <dbReference type="NCBI Taxonomy" id="994334"/>
    <lineage>
        <taxon>Eukaryota</taxon>
        <taxon>Fungi</taxon>
        <taxon>Fungi incertae sedis</taxon>
        <taxon>Mucoromycota</taxon>
        <taxon>Mucoromycotina</taxon>
        <taxon>Endogonomycetes</taxon>
        <taxon>Endogonales</taxon>
        <taxon>Endogonaceae</taxon>
        <taxon>Jimgerdemannia</taxon>
    </lineage>
</organism>
<dbReference type="GO" id="GO:0016567">
    <property type="term" value="P:protein ubiquitination"/>
    <property type="evidence" value="ECO:0007669"/>
    <property type="project" value="InterPro"/>
</dbReference>
<dbReference type="InterPro" id="IPR006575">
    <property type="entry name" value="RWD_dom"/>
</dbReference>
<keyword evidence="4 7" id="KW-0863">Zinc-finger</keyword>
<evidence type="ECO:0000256" key="7">
    <source>
        <dbReference type="PROSITE-ProRule" id="PRU00175"/>
    </source>
</evidence>
<dbReference type="Gene3D" id="3.10.110.10">
    <property type="entry name" value="Ubiquitin Conjugating Enzyme"/>
    <property type="match status" value="1"/>
</dbReference>
<proteinExistence type="predicted"/>
<gene>
    <name evidence="11" type="ORF">BC936DRAFT_137571</name>
</gene>
<dbReference type="GO" id="GO:0004842">
    <property type="term" value="F:ubiquitin-protein transferase activity"/>
    <property type="evidence" value="ECO:0007669"/>
    <property type="project" value="InterPro"/>
</dbReference>